<feature type="domain" description="AAA+ ATPase" evidence="1">
    <location>
        <begin position="143"/>
        <end position="291"/>
    </location>
</feature>
<comment type="caution">
    <text evidence="2">The sequence shown here is derived from an EMBL/GenBank/DDBJ whole genome shotgun (WGS) entry which is preliminary data.</text>
</comment>
<dbReference type="InterPro" id="IPR003593">
    <property type="entry name" value="AAA+_ATPase"/>
</dbReference>
<dbReference type="Pfam" id="PF07728">
    <property type="entry name" value="AAA_5"/>
    <property type="match status" value="1"/>
</dbReference>
<evidence type="ECO:0000313" key="2">
    <source>
        <dbReference type="EMBL" id="MBP0617818.1"/>
    </source>
</evidence>
<gene>
    <name evidence="2" type="ORF">J6595_19745</name>
</gene>
<organism evidence="2 3">
    <name type="scientific">Jiella mangrovi</name>
    <dbReference type="NCBI Taxonomy" id="2821407"/>
    <lineage>
        <taxon>Bacteria</taxon>
        <taxon>Pseudomonadati</taxon>
        <taxon>Pseudomonadota</taxon>
        <taxon>Alphaproteobacteria</taxon>
        <taxon>Hyphomicrobiales</taxon>
        <taxon>Aurantimonadaceae</taxon>
        <taxon>Jiella</taxon>
    </lineage>
</organism>
<keyword evidence="3" id="KW-1185">Reference proteome</keyword>
<accession>A0ABS4BM64</accession>
<dbReference type="SUPFAM" id="SSF52540">
    <property type="entry name" value="P-loop containing nucleoside triphosphate hydrolases"/>
    <property type="match status" value="1"/>
</dbReference>
<proteinExistence type="predicted"/>
<protein>
    <submittedName>
        <fullName evidence="2">AAA family ATPase</fullName>
    </submittedName>
</protein>
<dbReference type="RefSeq" id="WP_209596956.1">
    <property type="nucleotide sequence ID" value="NZ_JAGJCF010000020.1"/>
</dbReference>
<name>A0ABS4BM64_9HYPH</name>
<dbReference type="InterPro" id="IPR011704">
    <property type="entry name" value="ATPase_dyneun-rel_AAA"/>
</dbReference>
<dbReference type="Gene3D" id="3.40.50.300">
    <property type="entry name" value="P-loop containing nucleotide triphosphate hydrolases"/>
    <property type="match status" value="1"/>
</dbReference>
<dbReference type="Proteomes" id="UP000678276">
    <property type="component" value="Unassembled WGS sequence"/>
</dbReference>
<dbReference type="SMART" id="SM00382">
    <property type="entry name" value="AAA"/>
    <property type="match status" value="1"/>
</dbReference>
<evidence type="ECO:0000259" key="1">
    <source>
        <dbReference type="SMART" id="SM00382"/>
    </source>
</evidence>
<reference evidence="2 3" key="1">
    <citation type="submission" date="2021-04" db="EMBL/GenBank/DDBJ databases">
        <title>Whole genome sequence of Jiella sp. KSK16Y-1.</title>
        <authorList>
            <person name="Tuo L."/>
        </authorList>
    </citation>
    <scope>NUCLEOTIDE SEQUENCE [LARGE SCALE GENOMIC DNA]</scope>
    <source>
        <strain evidence="2 3">KSK16Y-1</strain>
    </source>
</reference>
<evidence type="ECO:0000313" key="3">
    <source>
        <dbReference type="Proteomes" id="UP000678276"/>
    </source>
</evidence>
<dbReference type="InterPro" id="IPR027417">
    <property type="entry name" value="P-loop_NTPase"/>
</dbReference>
<dbReference type="EMBL" id="JAGJCF010000020">
    <property type="protein sequence ID" value="MBP0617818.1"/>
    <property type="molecule type" value="Genomic_DNA"/>
</dbReference>
<sequence>MTEDDLRNFVLSQIPLVFKEPEHRQKLYYQVAQHVNEQVESSTKFLVRSEFKKDYVKNELVSAFKTILNSEEAKKEIVHAVRLYSTGIDAQKYIEANIDDFVEGVIEESLRRKSVFPVSSVPRNKPPEIPHKSFLDVYYACANGHNVMMVGPAGSGKTMIASHVADALQLEFYMNGAVNSEYKLLGFRDARGTYNPTPFFQAFCFGGVYLFDEIDASAPQALIALNAAIANKMCDFPTNIAKDQRQAHDEIISHKPIRAHENFKCLASANTYGTGGSYSYIRNKLDAATLDRWVVIDIPYDEDLERRYAGNNNWVEKIIRWRKSTNELQIDHVISMRASIEGARLLRIPHFAERPELVEEMVVWRGLDPKRVEMIKKKRL</sequence>